<evidence type="ECO:0000313" key="9">
    <source>
        <dbReference type="EMBL" id="OHT03193.1"/>
    </source>
</evidence>
<dbReference type="SUPFAM" id="SSF56112">
    <property type="entry name" value="Protein kinase-like (PK-like)"/>
    <property type="match status" value="1"/>
</dbReference>
<dbReference type="PROSITE" id="PS50011">
    <property type="entry name" value="PROTEIN_KINASE_DOM"/>
    <property type="match status" value="1"/>
</dbReference>
<dbReference type="InterPro" id="IPR045270">
    <property type="entry name" value="STKc_AGC"/>
</dbReference>
<evidence type="ECO:0000313" key="10">
    <source>
        <dbReference type="Proteomes" id="UP000179807"/>
    </source>
</evidence>
<keyword evidence="2" id="KW-0808">Transferase</keyword>
<reference evidence="9" key="1">
    <citation type="submission" date="2016-10" db="EMBL/GenBank/DDBJ databases">
        <authorList>
            <person name="Benchimol M."/>
            <person name="Almeida L.G."/>
            <person name="Vasconcelos A.T."/>
            <person name="Perreira-Neves A."/>
            <person name="Rosa I.A."/>
            <person name="Tasca T."/>
            <person name="Bogo M.R."/>
            <person name="de Souza W."/>
        </authorList>
    </citation>
    <scope>NUCLEOTIDE SEQUENCE [LARGE SCALE GENOMIC DNA]</scope>
    <source>
        <strain evidence="9">K</strain>
    </source>
</reference>
<dbReference type="RefSeq" id="XP_068356329.1">
    <property type="nucleotide sequence ID" value="XM_068506818.1"/>
</dbReference>
<evidence type="ECO:0000256" key="4">
    <source>
        <dbReference type="ARBA" id="ARBA00022777"/>
    </source>
</evidence>
<keyword evidence="4 9" id="KW-0418">Kinase</keyword>
<proteinExistence type="predicted"/>
<dbReference type="GO" id="GO:0004674">
    <property type="term" value="F:protein serine/threonine kinase activity"/>
    <property type="evidence" value="ECO:0007669"/>
    <property type="project" value="UniProtKB-KW"/>
</dbReference>
<gene>
    <name evidence="9" type="ORF">TRFO_29501</name>
</gene>
<sequence length="554" mass="62814">MTDTLAFISSWLHVKSSSNDDIDYGICFCIVVKETLSVCSNELQEDIFLQAKIANIRETKLNEFTNTVSFHVYSNEVLEYRKTENHNIIHENENQNDFDQNSKFDNNIISDNGSIILYEFECSNLQQAEKWRVALTPHKVPKFKPMSISDFQIVKKIGCGYSGEVLLAKYSKVGQYFALKSIPKENVYRSKRATRAVSERNILMQASHPFITRLVSTFQSDSRLFLVLEFVKGGDLAFNLARGIHLDTESARLYIAEIATALSYLHKMGIMFRDLKPSNILIGEDGHLKLTDFGLARYLIDTDAWSTSCTSNLTQNIASSNTNSSNTSNNGNCAVTSKVNTINTSENNKDDDNCLKNNNQTVCGCCSTSLCGTSEYLAPEMIQQQGYTFAVDWWALGVLAYQLYEGILPFRSINLARLYNQILSQPVKFFKRLPDDVKDFIKRLLEKDPKSRLGCGPLGESEIFDHPFFNGLDWDAVYNKKYEPLYKPYDTCCDVDANFDKNITCQKPESCKVGNCNVEDHEMMHVKGFSFMNIEELSTIIAKENISPNVEIVK</sequence>
<evidence type="ECO:0000256" key="1">
    <source>
        <dbReference type="ARBA" id="ARBA00022527"/>
    </source>
</evidence>
<keyword evidence="5 6" id="KW-0067">ATP-binding</keyword>
<dbReference type="VEuPathDB" id="TrichDB:TRFO_29501"/>
<dbReference type="InterPro" id="IPR017441">
    <property type="entry name" value="Protein_kinase_ATP_BS"/>
</dbReference>
<evidence type="ECO:0000256" key="2">
    <source>
        <dbReference type="ARBA" id="ARBA00022679"/>
    </source>
</evidence>
<dbReference type="PROSITE" id="PS00107">
    <property type="entry name" value="PROTEIN_KINASE_ATP"/>
    <property type="match status" value="1"/>
</dbReference>
<evidence type="ECO:0000259" key="8">
    <source>
        <dbReference type="PROSITE" id="PS51285"/>
    </source>
</evidence>
<evidence type="ECO:0000256" key="6">
    <source>
        <dbReference type="PROSITE-ProRule" id="PRU10141"/>
    </source>
</evidence>
<dbReference type="InterPro" id="IPR000719">
    <property type="entry name" value="Prot_kinase_dom"/>
</dbReference>
<feature type="domain" description="Protein kinase" evidence="7">
    <location>
        <begin position="151"/>
        <end position="469"/>
    </location>
</feature>
<organism evidence="9 10">
    <name type="scientific">Tritrichomonas foetus</name>
    <dbReference type="NCBI Taxonomy" id="1144522"/>
    <lineage>
        <taxon>Eukaryota</taxon>
        <taxon>Metamonada</taxon>
        <taxon>Parabasalia</taxon>
        <taxon>Tritrichomonadida</taxon>
        <taxon>Tritrichomonadidae</taxon>
        <taxon>Tritrichomonas</taxon>
    </lineage>
</organism>
<dbReference type="EMBL" id="MLAK01000837">
    <property type="protein sequence ID" value="OHT03193.1"/>
    <property type="molecule type" value="Genomic_DNA"/>
</dbReference>
<protein>
    <submittedName>
        <fullName evidence="9">AGC family protein kinase</fullName>
    </submittedName>
</protein>
<dbReference type="GO" id="GO:0005524">
    <property type="term" value="F:ATP binding"/>
    <property type="evidence" value="ECO:0007669"/>
    <property type="project" value="UniProtKB-UniRule"/>
</dbReference>
<dbReference type="Pfam" id="PF00069">
    <property type="entry name" value="Pkinase"/>
    <property type="match status" value="2"/>
</dbReference>
<feature type="binding site" evidence="6">
    <location>
        <position position="180"/>
    </location>
    <ligand>
        <name>ATP</name>
        <dbReference type="ChEBI" id="CHEBI:30616"/>
    </ligand>
</feature>
<comment type="caution">
    <text evidence="9">The sequence shown here is derived from an EMBL/GenBank/DDBJ whole genome shotgun (WGS) entry which is preliminary data.</text>
</comment>
<evidence type="ECO:0000256" key="3">
    <source>
        <dbReference type="ARBA" id="ARBA00022741"/>
    </source>
</evidence>
<dbReference type="SMART" id="SM00220">
    <property type="entry name" value="S_TKc"/>
    <property type="match status" value="1"/>
</dbReference>
<keyword evidence="10" id="KW-1185">Reference proteome</keyword>
<keyword evidence="1" id="KW-0723">Serine/threonine-protein kinase</keyword>
<dbReference type="CDD" id="cd05123">
    <property type="entry name" value="STKc_AGC"/>
    <property type="match status" value="1"/>
</dbReference>
<dbReference type="Gene3D" id="1.10.510.10">
    <property type="entry name" value="Transferase(Phosphotransferase) domain 1"/>
    <property type="match status" value="1"/>
</dbReference>
<dbReference type="InterPro" id="IPR000961">
    <property type="entry name" value="AGC-kinase_C"/>
</dbReference>
<dbReference type="OrthoDB" id="40902at2759"/>
<evidence type="ECO:0000256" key="5">
    <source>
        <dbReference type="ARBA" id="ARBA00022840"/>
    </source>
</evidence>
<feature type="domain" description="AGC-kinase C-terminal" evidence="8">
    <location>
        <begin position="470"/>
        <end position="541"/>
    </location>
</feature>
<dbReference type="PANTHER" id="PTHR24351">
    <property type="entry name" value="RIBOSOMAL PROTEIN S6 KINASE"/>
    <property type="match status" value="1"/>
</dbReference>
<dbReference type="InterPro" id="IPR011009">
    <property type="entry name" value="Kinase-like_dom_sf"/>
</dbReference>
<name>A0A1J4JVM3_9EUKA</name>
<dbReference type="Proteomes" id="UP000179807">
    <property type="component" value="Unassembled WGS sequence"/>
</dbReference>
<evidence type="ECO:0000259" key="7">
    <source>
        <dbReference type="PROSITE" id="PS50011"/>
    </source>
</evidence>
<dbReference type="GeneID" id="94841522"/>
<keyword evidence="3 6" id="KW-0547">Nucleotide-binding</keyword>
<dbReference type="PROSITE" id="PS51285">
    <property type="entry name" value="AGC_KINASE_CTER"/>
    <property type="match status" value="1"/>
</dbReference>
<accession>A0A1J4JVM3</accession>
<dbReference type="AlphaFoldDB" id="A0A1J4JVM3"/>
<dbReference type="Gene3D" id="3.30.200.20">
    <property type="entry name" value="Phosphorylase Kinase, domain 1"/>
    <property type="match status" value="1"/>
</dbReference>